<reference evidence="4" key="1">
    <citation type="journal article" date="2019" name="Int. J. Syst. Evol. Microbiol.">
        <title>The Global Catalogue of Microorganisms (GCM) 10K type strain sequencing project: providing services to taxonomists for standard genome sequencing and annotation.</title>
        <authorList>
            <consortium name="The Broad Institute Genomics Platform"/>
            <consortium name="The Broad Institute Genome Sequencing Center for Infectious Disease"/>
            <person name="Wu L."/>
            <person name="Ma J."/>
        </authorList>
    </citation>
    <scope>NUCLEOTIDE SEQUENCE [LARGE SCALE GENOMIC DNA]</scope>
    <source>
        <strain evidence="4">CGMCC 1.16619</strain>
    </source>
</reference>
<dbReference type="InterPro" id="IPR040079">
    <property type="entry name" value="Glutathione_S-Trfase"/>
</dbReference>
<dbReference type="EMBL" id="JBHSNF010000002">
    <property type="protein sequence ID" value="MFC5525914.1"/>
    <property type="molecule type" value="Genomic_DNA"/>
</dbReference>
<dbReference type="SFLD" id="SFLDG00358">
    <property type="entry name" value="Main_(cytGST)"/>
    <property type="match status" value="1"/>
</dbReference>
<dbReference type="InterPro" id="IPR004045">
    <property type="entry name" value="Glutathione_S-Trfase_N"/>
</dbReference>
<dbReference type="Pfam" id="PF13409">
    <property type="entry name" value="GST_N_2"/>
    <property type="match status" value="1"/>
</dbReference>
<dbReference type="InterPro" id="IPR004046">
    <property type="entry name" value="GST_C"/>
</dbReference>
<dbReference type="EC" id="2.5.1.18" evidence="3"/>
<dbReference type="PROSITE" id="PS50404">
    <property type="entry name" value="GST_NTER"/>
    <property type="match status" value="1"/>
</dbReference>
<dbReference type="NCBIfam" id="NF007831">
    <property type="entry name" value="PRK10542.1"/>
    <property type="match status" value="1"/>
</dbReference>
<dbReference type="Gene3D" id="3.40.30.10">
    <property type="entry name" value="Glutaredoxin"/>
    <property type="match status" value="1"/>
</dbReference>
<dbReference type="CDD" id="cd03057">
    <property type="entry name" value="GST_N_Beta"/>
    <property type="match status" value="1"/>
</dbReference>
<organism evidence="3 4">
    <name type="scientific">Rhodanobacter ginsengisoli</name>
    <dbReference type="NCBI Taxonomy" id="418646"/>
    <lineage>
        <taxon>Bacteria</taxon>
        <taxon>Pseudomonadati</taxon>
        <taxon>Pseudomonadota</taxon>
        <taxon>Gammaproteobacteria</taxon>
        <taxon>Lysobacterales</taxon>
        <taxon>Rhodanobacteraceae</taxon>
        <taxon>Rhodanobacter</taxon>
    </lineage>
</organism>
<dbReference type="InterPro" id="IPR010987">
    <property type="entry name" value="Glutathione-S-Trfase_C-like"/>
</dbReference>
<name>A0ABW0QLT3_9GAMM</name>
<gene>
    <name evidence="3" type="primary">gstA</name>
    <name evidence="3" type="ORF">ACFPPA_09185</name>
</gene>
<feature type="domain" description="GST C-terminal" evidence="2">
    <location>
        <begin position="87"/>
        <end position="205"/>
    </location>
</feature>
<keyword evidence="4" id="KW-1185">Reference proteome</keyword>
<protein>
    <submittedName>
        <fullName evidence="3">Glutathione transferase GstA</fullName>
        <ecNumber evidence="3">2.5.1.18</ecNumber>
    </submittedName>
</protein>
<dbReference type="Gene3D" id="1.20.1050.10">
    <property type="match status" value="1"/>
</dbReference>
<accession>A0ABW0QLT3</accession>
<dbReference type="GO" id="GO:0004364">
    <property type="term" value="F:glutathione transferase activity"/>
    <property type="evidence" value="ECO:0007669"/>
    <property type="project" value="UniProtKB-EC"/>
</dbReference>
<comment type="caution">
    <text evidence="3">The sequence shown here is derived from an EMBL/GenBank/DDBJ whole genome shotgun (WGS) entry which is preliminary data.</text>
</comment>
<evidence type="ECO:0000313" key="3">
    <source>
        <dbReference type="EMBL" id="MFC5525914.1"/>
    </source>
</evidence>
<feature type="domain" description="GST N-terminal" evidence="1">
    <location>
        <begin position="1"/>
        <end position="81"/>
    </location>
</feature>
<dbReference type="RefSeq" id="WP_377319474.1">
    <property type="nucleotide sequence ID" value="NZ_JBHSNF010000002.1"/>
</dbReference>
<dbReference type="CDD" id="cd03188">
    <property type="entry name" value="GST_C_Beta"/>
    <property type="match status" value="1"/>
</dbReference>
<dbReference type="PANTHER" id="PTHR44051:SF8">
    <property type="entry name" value="GLUTATHIONE S-TRANSFERASE GSTA"/>
    <property type="match status" value="1"/>
</dbReference>
<dbReference type="SFLD" id="SFLDS00019">
    <property type="entry name" value="Glutathione_Transferase_(cytos"/>
    <property type="match status" value="1"/>
</dbReference>
<sequence length="205" mass="22822">MKLFYSPGACSLSPHIVALEAGIELPLEKVDGKAKHTETGTDFWQINPKGYVPALALDNGELLTEGPAIVQYLADLRPESGLAPANGTLARYRLQEMLGYINSELHKTYSPLFKPDTPEQTRAERKDYLLRRYRLIEDVLSKQPWLVGDHFTVADAYLFTVTNWARHVDLDLAGFPALLAFQKRVAERPAVRTALEAEGLTSKAA</sequence>
<dbReference type="SUPFAM" id="SSF47616">
    <property type="entry name" value="GST C-terminal domain-like"/>
    <property type="match status" value="1"/>
</dbReference>
<evidence type="ECO:0000259" key="2">
    <source>
        <dbReference type="PROSITE" id="PS50405"/>
    </source>
</evidence>
<dbReference type="PROSITE" id="PS50405">
    <property type="entry name" value="GST_CTER"/>
    <property type="match status" value="1"/>
</dbReference>
<dbReference type="InterPro" id="IPR036282">
    <property type="entry name" value="Glutathione-S-Trfase_C_sf"/>
</dbReference>
<keyword evidence="3" id="KW-0808">Transferase</keyword>
<dbReference type="PANTHER" id="PTHR44051">
    <property type="entry name" value="GLUTATHIONE S-TRANSFERASE-RELATED"/>
    <property type="match status" value="1"/>
</dbReference>
<dbReference type="InterPro" id="IPR036249">
    <property type="entry name" value="Thioredoxin-like_sf"/>
</dbReference>
<dbReference type="SFLD" id="SFLDG01150">
    <property type="entry name" value="Main.1:_Beta-like"/>
    <property type="match status" value="1"/>
</dbReference>
<evidence type="ECO:0000259" key="1">
    <source>
        <dbReference type="PROSITE" id="PS50404"/>
    </source>
</evidence>
<dbReference type="Proteomes" id="UP001596114">
    <property type="component" value="Unassembled WGS sequence"/>
</dbReference>
<evidence type="ECO:0000313" key="4">
    <source>
        <dbReference type="Proteomes" id="UP001596114"/>
    </source>
</evidence>
<dbReference type="SUPFAM" id="SSF52833">
    <property type="entry name" value="Thioredoxin-like"/>
    <property type="match status" value="1"/>
</dbReference>
<dbReference type="Pfam" id="PF00043">
    <property type="entry name" value="GST_C"/>
    <property type="match status" value="1"/>
</dbReference>
<proteinExistence type="predicted"/>